<dbReference type="RefSeq" id="WP_138002604.1">
    <property type="nucleotide sequence ID" value="NZ_JBHTNY010000003.1"/>
</dbReference>
<gene>
    <name evidence="2" type="ORF">DSM106044_02696</name>
</gene>
<evidence type="ECO:0000313" key="3">
    <source>
        <dbReference type="Proteomes" id="UP000306509"/>
    </source>
</evidence>
<feature type="transmembrane region" description="Helical" evidence="1">
    <location>
        <begin position="16"/>
        <end position="36"/>
    </location>
</feature>
<name>A0A4V6YR36_9FIRM</name>
<feature type="transmembrane region" description="Helical" evidence="1">
    <location>
        <begin position="147"/>
        <end position="163"/>
    </location>
</feature>
<keyword evidence="1" id="KW-1133">Transmembrane helix</keyword>
<dbReference type="Proteomes" id="UP000306509">
    <property type="component" value="Unassembled WGS sequence"/>
</dbReference>
<protein>
    <recommendedName>
        <fullName evidence="4">ABC-2 family transporter protein</fullName>
    </recommendedName>
</protein>
<keyword evidence="1" id="KW-0812">Transmembrane</keyword>
<keyword evidence="3" id="KW-1185">Reference proteome</keyword>
<accession>A0A4V6YR36</accession>
<dbReference type="STRING" id="180332.GCA_000797495_04060"/>
<feature type="transmembrane region" description="Helical" evidence="1">
    <location>
        <begin position="183"/>
        <end position="200"/>
    </location>
</feature>
<comment type="caution">
    <text evidence="2">The sequence shown here is derived from an EMBL/GenBank/DDBJ whole genome shotgun (WGS) entry which is preliminary data.</text>
</comment>
<evidence type="ECO:0008006" key="4">
    <source>
        <dbReference type="Google" id="ProtNLM"/>
    </source>
</evidence>
<evidence type="ECO:0000313" key="2">
    <source>
        <dbReference type="EMBL" id="TLD00388.1"/>
    </source>
</evidence>
<proteinExistence type="predicted"/>
<feature type="transmembrane region" description="Helical" evidence="1">
    <location>
        <begin position="87"/>
        <end position="109"/>
    </location>
</feature>
<feature type="transmembrane region" description="Helical" evidence="1">
    <location>
        <begin position="48"/>
        <end position="66"/>
    </location>
</feature>
<dbReference type="EMBL" id="QGQD01000055">
    <property type="protein sequence ID" value="TLD00388.1"/>
    <property type="molecule type" value="Genomic_DNA"/>
</dbReference>
<evidence type="ECO:0000256" key="1">
    <source>
        <dbReference type="SAM" id="Phobius"/>
    </source>
</evidence>
<keyword evidence="1" id="KW-0472">Membrane</keyword>
<sequence length="205" mass="22809">MELYIAVGKANLKHNFLPHLLIALCFSLLAPVLMGMKGLDSGQVAQTLEMYVQLAGIILLVPIFIPDQDKNIRDLAKSKYMPEVKVHLIRLTESLLALFVVLGAFIIILYSNNPVFSPIQYYFGVMGGAVFLGGLGIFAYSLSDNVAIAYMAPMVYYVCNYSGDKYFQKFFLFSMARGSFEEKIVLGAAGIVLIGVGILYRQRRR</sequence>
<dbReference type="AlphaFoldDB" id="A0A4V6YR36"/>
<feature type="transmembrane region" description="Helical" evidence="1">
    <location>
        <begin position="121"/>
        <end position="140"/>
    </location>
</feature>
<reference evidence="2 3" key="1">
    <citation type="journal article" date="2019" name="Anaerobe">
        <title>Detection of Robinsoniella peoriensis in multiple bone samples of a trauma patient.</title>
        <authorList>
            <person name="Schrottner P."/>
            <person name="Hartwich K."/>
            <person name="Bunk B."/>
            <person name="Schober I."/>
            <person name="Helbig S."/>
            <person name="Rudolph W.W."/>
            <person name="Gunzer F."/>
        </authorList>
    </citation>
    <scope>NUCLEOTIDE SEQUENCE [LARGE SCALE GENOMIC DNA]</scope>
    <source>
        <strain evidence="2 3">DSM 106044</strain>
    </source>
</reference>
<organism evidence="2 3">
    <name type="scientific">Robinsoniella peoriensis</name>
    <dbReference type="NCBI Taxonomy" id="180332"/>
    <lineage>
        <taxon>Bacteria</taxon>
        <taxon>Bacillati</taxon>
        <taxon>Bacillota</taxon>
        <taxon>Clostridia</taxon>
        <taxon>Lachnospirales</taxon>
        <taxon>Lachnospiraceae</taxon>
        <taxon>Robinsoniella</taxon>
    </lineage>
</organism>